<dbReference type="EMBL" id="CP002063">
    <property type="protein sequence ID" value="ADJ16663.1"/>
    <property type="molecule type" value="Genomic_DNA"/>
</dbReference>
<dbReference type="GO" id="GO:0004065">
    <property type="term" value="F:arylsulfatase activity"/>
    <property type="evidence" value="ECO:0007669"/>
    <property type="project" value="TreeGrafter"/>
</dbReference>
<gene>
    <name evidence="4" type="ordered locus">HacjB3_16566</name>
    <name evidence="5" type="ORF">C497_06164</name>
</gene>
<keyword evidence="4" id="KW-0614">Plasmid</keyword>
<evidence type="ECO:0000313" key="7">
    <source>
        <dbReference type="Proteomes" id="UP000011645"/>
    </source>
</evidence>
<dbReference type="EMBL" id="AOHV01000016">
    <property type="protein sequence ID" value="ELY39073.1"/>
    <property type="molecule type" value="Genomic_DNA"/>
</dbReference>
<dbReference type="KEGG" id="hje:HacjB3_16566"/>
<dbReference type="InterPro" id="IPR050738">
    <property type="entry name" value="Sulfatase"/>
</dbReference>
<dbReference type="RefSeq" id="WP_008415279.1">
    <property type="nucleotide sequence ID" value="NC_014298.1"/>
</dbReference>
<organism evidence="4 6">
    <name type="scientific">Halalkalicoccus jeotgali (strain DSM 18796 / CECT 7217 / JCM 14584 / KCTC 4019 / B3)</name>
    <dbReference type="NCBI Taxonomy" id="795797"/>
    <lineage>
        <taxon>Archaea</taxon>
        <taxon>Methanobacteriati</taxon>
        <taxon>Methanobacteriota</taxon>
        <taxon>Stenosarchaea group</taxon>
        <taxon>Halobacteria</taxon>
        <taxon>Halobacteriales</taxon>
        <taxon>Halococcaceae</taxon>
        <taxon>Halalkalicoccus</taxon>
    </lineage>
</organism>
<accession>D8JBL0</accession>
<comment type="similarity">
    <text evidence="1">Belongs to the sulfatase family.</text>
</comment>
<dbReference type="PATRIC" id="fig|795797.18.peg.3265"/>
<geneLocation type="plasmid" evidence="4 6">
    <name>1</name>
</geneLocation>
<dbReference type="eggNOG" id="arCOG02785">
    <property type="taxonomic scope" value="Archaea"/>
</dbReference>
<keyword evidence="7" id="KW-1185">Reference proteome</keyword>
<dbReference type="Gene3D" id="3.40.720.10">
    <property type="entry name" value="Alkaline Phosphatase, subunit A"/>
    <property type="match status" value="1"/>
</dbReference>
<evidence type="ECO:0000256" key="1">
    <source>
        <dbReference type="ARBA" id="ARBA00008779"/>
    </source>
</evidence>
<protein>
    <submittedName>
        <fullName evidence="4">Sulfatase</fullName>
    </submittedName>
</protein>
<evidence type="ECO:0000313" key="4">
    <source>
        <dbReference type="EMBL" id="ADJ16663.1"/>
    </source>
</evidence>
<name>D8JBL0_HALJB</name>
<dbReference type="SUPFAM" id="SSF53649">
    <property type="entry name" value="Alkaline phosphatase-like"/>
    <property type="match status" value="1"/>
</dbReference>
<reference evidence="4 6" key="1">
    <citation type="journal article" date="2010" name="J. Bacteriol.">
        <title>Complete genome sequence of Halalkalicoccus jeotgali B3(T), an extremely halophilic archaeon.</title>
        <authorList>
            <person name="Roh S.W."/>
            <person name="Nam Y.D."/>
            <person name="Nam S.H."/>
            <person name="Choi S.H."/>
            <person name="Park H.S."/>
            <person name="Bae J.W."/>
        </authorList>
    </citation>
    <scope>NUCLEOTIDE SEQUENCE [LARGE SCALE GENOMIC DNA]</scope>
    <source>
        <strain evidence="4">B3</strain>
        <strain evidence="6">DSM 18796 / CECT 7217 / JCM 14584 / KCTC 4019 / B3</strain>
        <plasmid evidence="6">1</plasmid>
    </source>
</reference>
<dbReference type="PANTHER" id="PTHR42693">
    <property type="entry name" value="ARYLSULFATASE FAMILY MEMBER"/>
    <property type="match status" value="1"/>
</dbReference>
<dbReference type="Pfam" id="PF00884">
    <property type="entry name" value="Sulfatase"/>
    <property type="match status" value="1"/>
</dbReference>
<dbReference type="InterPro" id="IPR000917">
    <property type="entry name" value="Sulfatase_N"/>
</dbReference>
<dbReference type="PANTHER" id="PTHR42693:SF53">
    <property type="entry name" value="ENDO-4-O-SULFATASE"/>
    <property type="match status" value="1"/>
</dbReference>
<dbReference type="InterPro" id="IPR017850">
    <property type="entry name" value="Alkaline_phosphatase_core_sf"/>
</dbReference>
<evidence type="ECO:0000313" key="5">
    <source>
        <dbReference type="EMBL" id="ELY39073.1"/>
    </source>
</evidence>
<feature type="domain" description="Sulfatase N-terminal" evidence="3">
    <location>
        <begin position="6"/>
        <end position="168"/>
    </location>
</feature>
<reference evidence="5 7" key="2">
    <citation type="journal article" date="2014" name="PLoS Genet.">
        <title>Phylogenetically driven sequencing of extremely halophilic archaea reveals strategies for static and dynamic osmo-response.</title>
        <authorList>
            <person name="Becker E.A."/>
            <person name="Seitzer P.M."/>
            <person name="Tritt A."/>
            <person name="Larsen D."/>
            <person name="Krusor M."/>
            <person name="Yao A.I."/>
            <person name="Wu D."/>
            <person name="Madern D."/>
            <person name="Eisen J.A."/>
            <person name="Darling A.E."/>
            <person name="Facciotti M.T."/>
        </authorList>
    </citation>
    <scope>NUCLEOTIDE SEQUENCE [LARGE SCALE GENOMIC DNA]</scope>
    <source>
        <strain evidence="5">B3</strain>
        <strain evidence="7">DSM 18796 / CECT 7217 / JCM 14584 / KCTC 4019 / B3</strain>
    </source>
</reference>
<dbReference type="HOGENOM" id="CLU_1323990_0_0_2"/>
<sequence length="207" mass="22982">MSDHPNICLVHCHDLGRYLVCYDFDVDTPRIDSLASNGAVLENAFATAPQCSPSRASLQTGRHPHENGLVGLAHDEPTLNDDESLLPEYLSVAGYETHLFGLQHVTEHPDRLGFDKLHSERHLSPDVPPSVHEIDRACEVSERFADCLGDGDLGDPFFASIGFFELHRLEADDGRFRFADDRYEPADPEAVETLPYLPADRTMSVGI</sequence>
<evidence type="ECO:0000313" key="6">
    <source>
        <dbReference type="Proteomes" id="UP000000390"/>
    </source>
</evidence>
<keyword evidence="2" id="KW-0378">Hydrolase</keyword>
<evidence type="ECO:0000256" key="2">
    <source>
        <dbReference type="ARBA" id="ARBA00022801"/>
    </source>
</evidence>
<dbReference type="OrthoDB" id="145229at2157"/>
<evidence type="ECO:0000259" key="3">
    <source>
        <dbReference type="Pfam" id="PF00884"/>
    </source>
</evidence>
<dbReference type="AlphaFoldDB" id="D8JBL0"/>
<dbReference type="Proteomes" id="UP000000390">
    <property type="component" value="Plasmid 1"/>
</dbReference>
<dbReference type="Proteomes" id="UP000011645">
    <property type="component" value="Unassembled WGS sequence"/>
</dbReference>
<proteinExistence type="inferred from homology"/>
<dbReference type="GeneID" id="9421109"/>